<proteinExistence type="inferred from homology"/>
<evidence type="ECO:0000313" key="9">
    <source>
        <dbReference type="Proteomes" id="UP000198734"/>
    </source>
</evidence>
<organism evidence="8 9">
    <name type="scientific">Psychrobacillus psychrotolerans</name>
    <dbReference type="NCBI Taxonomy" id="126156"/>
    <lineage>
        <taxon>Bacteria</taxon>
        <taxon>Bacillati</taxon>
        <taxon>Bacillota</taxon>
        <taxon>Bacilli</taxon>
        <taxon>Bacillales</taxon>
        <taxon>Bacillaceae</taxon>
        <taxon>Psychrobacillus</taxon>
    </lineage>
</organism>
<dbReference type="EMBL" id="FOXU01000007">
    <property type="protein sequence ID" value="SFQ65882.1"/>
    <property type="molecule type" value="Genomic_DNA"/>
</dbReference>
<dbReference type="InterPro" id="IPR050088">
    <property type="entry name" value="IspD/TarI_cytidylyltransf_bact"/>
</dbReference>
<dbReference type="PANTHER" id="PTHR32125">
    <property type="entry name" value="2-C-METHYL-D-ERYTHRITOL 4-PHOSPHATE CYTIDYLYLTRANSFERASE, CHLOROPLASTIC"/>
    <property type="match status" value="1"/>
</dbReference>
<accession>A0A1I6AB74</accession>
<feature type="site" description="Transition state stabilizer" evidence="7">
    <location>
        <position position="22"/>
    </location>
</feature>
<evidence type="ECO:0000256" key="2">
    <source>
        <dbReference type="ARBA" id="ARBA00004787"/>
    </source>
</evidence>
<dbReference type="Gene3D" id="3.90.550.10">
    <property type="entry name" value="Spore Coat Polysaccharide Biosynthesis Protein SpsA, Chain A"/>
    <property type="match status" value="1"/>
</dbReference>
<evidence type="ECO:0000313" key="8">
    <source>
        <dbReference type="EMBL" id="SFQ65882.1"/>
    </source>
</evidence>
<comment type="catalytic activity">
    <reaction evidence="1 7">
        <text>2-C-methyl-D-erythritol 4-phosphate + CTP + H(+) = 4-CDP-2-C-methyl-D-erythritol + diphosphate</text>
        <dbReference type="Rhea" id="RHEA:13429"/>
        <dbReference type="ChEBI" id="CHEBI:15378"/>
        <dbReference type="ChEBI" id="CHEBI:33019"/>
        <dbReference type="ChEBI" id="CHEBI:37563"/>
        <dbReference type="ChEBI" id="CHEBI:57823"/>
        <dbReference type="ChEBI" id="CHEBI:58262"/>
        <dbReference type="EC" id="2.7.7.60"/>
    </reaction>
</comment>
<dbReference type="AlphaFoldDB" id="A0A1I6AB74"/>
<dbReference type="InterPro" id="IPR001228">
    <property type="entry name" value="IspD"/>
</dbReference>
<dbReference type="PROSITE" id="PS01295">
    <property type="entry name" value="ISPD"/>
    <property type="match status" value="1"/>
</dbReference>
<name>A0A1I6AB74_9BACI</name>
<keyword evidence="5 7" id="KW-0548">Nucleotidyltransferase</keyword>
<sequence>MKYTVLLPAAGSGKRMGAGQNKLFLELRNIPILIHTLRVFERDPNCERIVLAVKKEEKAFIEQLLKEHCITKVSDIAEGGEERQHSVYAALKVSSSKGIILVHDAARPFIHQQVIQQLVEKANTSGAAVAAVRAKDTMKKVENGIIQETVDRESLWIIQTPQAFRYTILEKAERLAEKDNFLGTDEAMLVERLGERVHIVESTYDNVKMTTSEDLLYGEAILNKREQEEY</sequence>
<dbReference type="OrthoDB" id="9806837at2"/>
<feature type="site" description="Positions MEP for the nucleophilic attack" evidence="7">
    <location>
        <position position="208"/>
    </location>
</feature>
<keyword evidence="9" id="KW-1185">Reference proteome</keyword>
<dbReference type="STRING" id="126156.SAMN05421670_3225"/>
<gene>
    <name evidence="7" type="primary">ispD</name>
    <name evidence="8" type="ORF">SAMN05421670_3225</name>
</gene>
<comment type="function">
    <text evidence="7">Catalyzes the formation of 4-diphosphocytidyl-2-C-methyl-D-erythritol from CTP and 2-C-methyl-D-erythritol 4-phosphate (MEP).</text>
</comment>
<dbReference type="FunFam" id="3.90.550.10:FF:000003">
    <property type="entry name" value="2-C-methyl-D-erythritol 4-phosphate cytidylyltransferase"/>
    <property type="match status" value="1"/>
</dbReference>
<dbReference type="GO" id="GO:0050518">
    <property type="term" value="F:2-C-methyl-D-erythritol 4-phosphate cytidylyltransferase activity"/>
    <property type="evidence" value="ECO:0007669"/>
    <property type="project" value="UniProtKB-UniRule"/>
</dbReference>
<dbReference type="HAMAP" id="MF_00108">
    <property type="entry name" value="IspD"/>
    <property type="match status" value="1"/>
</dbReference>
<dbReference type="SUPFAM" id="SSF53448">
    <property type="entry name" value="Nucleotide-diphospho-sugar transferases"/>
    <property type="match status" value="1"/>
</dbReference>
<feature type="site" description="Transition state stabilizer" evidence="7">
    <location>
        <position position="15"/>
    </location>
</feature>
<evidence type="ECO:0000256" key="7">
    <source>
        <dbReference type="HAMAP-Rule" id="MF_00108"/>
    </source>
</evidence>
<dbReference type="InterPro" id="IPR029044">
    <property type="entry name" value="Nucleotide-diphossugar_trans"/>
</dbReference>
<dbReference type="PANTHER" id="PTHR32125:SF4">
    <property type="entry name" value="2-C-METHYL-D-ERYTHRITOL 4-PHOSPHATE CYTIDYLYLTRANSFERASE, CHLOROPLASTIC"/>
    <property type="match status" value="1"/>
</dbReference>
<evidence type="ECO:0000256" key="1">
    <source>
        <dbReference type="ARBA" id="ARBA00001282"/>
    </source>
</evidence>
<dbReference type="NCBIfam" id="TIGR00453">
    <property type="entry name" value="ispD"/>
    <property type="match status" value="1"/>
</dbReference>
<dbReference type="GO" id="GO:0019288">
    <property type="term" value="P:isopentenyl diphosphate biosynthetic process, methylerythritol 4-phosphate pathway"/>
    <property type="evidence" value="ECO:0007669"/>
    <property type="project" value="UniProtKB-UniRule"/>
</dbReference>
<dbReference type="Pfam" id="PF01128">
    <property type="entry name" value="IspD"/>
    <property type="match status" value="1"/>
</dbReference>
<dbReference type="RefSeq" id="WP_093537887.1">
    <property type="nucleotide sequence ID" value="NZ_CP183885.1"/>
</dbReference>
<protein>
    <recommendedName>
        <fullName evidence="7">2-C-methyl-D-erythritol 4-phosphate cytidylyltransferase</fullName>
        <ecNumber evidence="7">2.7.7.60</ecNumber>
    </recommendedName>
    <alternativeName>
        <fullName evidence="7">4-diphosphocytidyl-2C-methyl-D-erythritol synthase</fullName>
    </alternativeName>
    <alternativeName>
        <fullName evidence="7">MEP cytidylyltransferase</fullName>
        <shortName evidence="7">MCT</shortName>
    </alternativeName>
</protein>
<comment type="similarity">
    <text evidence="3 7">Belongs to the IspD/TarI cytidylyltransferase family. IspD subfamily.</text>
</comment>
<evidence type="ECO:0000256" key="6">
    <source>
        <dbReference type="ARBA" id="ARBA00023229"/>
    </source>
</evidence>
<feature type="site" description="Positions MEP for the nucleophilic attack" evidence="7">
    <location>
        <position position="152"/>
    </location>
</feature>
<dbReference type="Proteomes" id="UP000198734">
    <property type="component" value="Unassembled WGS sequence"/>
</dbReference>
<dbReference type="InterPro" id="IPR018294">
    <property type="entry name" value="ISPD_synthase_CS"/>
</dbReference>
<dbReference type="EC" id="2.7.7.60" evidence="7"/>
<evidence type="ECO:0000256" key="4">
    <source>
        <dbReference type="ARBA" id="ARBA00022679"/>
    </source>
</evidence>
<evidence type="ECO:0000256" key="5">
    <source>
        <dbReference type="ARBA" id="ARBA00022695"/>
    </source>
</evidence>
<evidence type="ECO:0000256" key="3">
    <source>
        <dbReference type="ARBA" id="ARBA00009789"/>
    </source>
</evidence>
<keyword evidence="6 7" id="KW-0414">Isoprene biosynthesis</keyword>
<keyword evidence="4 7" id="KW-0808">Transferase</keyword>
<dbReference type="InterPro" id="IPR034683">
    <property type="entry name" value="IspD/TarI"/>
</dbReference>
<dbReference type="UniPathway" id="UPA00056">
    <property type="reaction ID" value="UER00093"/>
</dbReference>
<comment type="pathway">
    <text evidence="2 7">Isoprenoid biosynthesis; isopentenyl diphosphate biosynthesis via DXP pathway; isopentenyl diphosphate from 1-deoxy-D-xylulose 5-phosphate: step 2/6.</text>
</comment>
<reference evidence="9" key="1">
    <citation type="submission" date="2016-10" db="EMBL/GenBank/DDBJ databases">
        <authorList>
            <person name="Varghese N."/>
            <person name="Submissions S."/>
        </authorList>
    </citation>
    <scope>NUCLEOTIDE SEQUENCE [LARGE SCALE GENOMIC DNA]</scope>
    <source>
        <strain evidence="9">DSM 11706</strain>
    </source>
</reference>
<dbReference type="CDD" id="cd02516">
    <property type="entry name" value="CDP-ME_synthetase"/>
    <property type="match status" value="1"/>
</dbReference>